<protein>
    <recommendedName>
        <fullName evidence="1">N-acetyltransferase domain-containing protein</fullName>
    </recommendedName>
</protein>
<evidence type="ECO:0000259" key="1">
    <source>
        <dbReference type="Pfam" id="PF00583"/>
    </source>
</evidence>
<dbReference type="EMBL" id="LCBU01000022">
    <property type="protein sequence ID" value="KKS17481.1"/>
    <property type="molecule type" value="Genomic_DNA"/>
</dbReference>
<dbReference type="Proteomes" id="UP000033969">
    <property type="component" value="Unassembled WGS sequence"/>
</dbReference>
<comment type="caution">
    <text evidence="2">The sequence shown here is derived from an EMBL/GenBank/DDBJ whole genome shotgun (WGS) entry which is preliminary data.</text>
</comment>
<feature type="domain" description="N-acetyltransferase" evidence="1">
    <location>
        <begin position="10"/>
        <end position="86"/>
    </location>
</feature>
<evidence type="ECO:0000313" key="2">
    <source>
        <dbReference type="EMBL" id="KKS17481.1"/>
    </source>
</evidence>
<dbReference type="GO" id="GO:0016747">
    <property type="term" value="F:acyltransferase activity, transferring groups other than amino-acyl groups"/>
    <property type="evidence" value="ECO:0007669"/>
    <property type="project" value="InterPro"/>
</dbReference>
<dbReference type="AlphaFoldDB" id="A0A0G0Z5U9"/>
<name>A0A0G0Z5U9_9BACT</name>
<reference evidence="2 3" key="1">
    <citation type="journal article" date="2015" name="Nature">
        <title>rRNA introns, odd ribosomes, and small enigmatic genomes across a large radiation of phyla.</title>
        <authorList>
            <person name="Brown C.T."/>
            <person name="Hug L.A."/>
            <person name="Thomas B.C."/>
            <person name="Sharon I."/>
            <person name="Castelle C.J."/>
            <person name="Singh A."/>
            <person name="Wilkins M.J."/>
            <person name="Williams K.H."/>
            <person name="Banfield J.F."/>
        </authorList>
    </citation>
    <scope>NUCLEOTIDE SEQUENCE [LARGE SCALE GENOMIC DNA]</scope>
</reference>
<dbReference type="SUPFAM" id="SSF55729">
    <property type="entry name" value="Acyl-CoA N-acyltransferases (Nat)"/>
    <property type="match status" value="1"/>
</dbReference>
<dbReference type="InterPro" id="IPR000182">
    <property type="entry name" value="GNAT_dom"/>
</dbReference>
<accession>A0A0G0Z5U9</accession>
<dbReference type="InterPro" id="IPR016181">
    <property type="entry name" value="Acyl_CoA_acyltransferase"/>
</dbReference>
<dbReference type="Pfam" id="PF00583">
    <property type="entry name" value="Acetyltransf_1"/>
    <property type="match status" value="1"/>
</dbReference>
<organism evidence="2 3">
    <name type="scientific">Candidatus Woesebacteria bacterium GW2011_GWA1_41_7</name>
    <dbReference type="NCBI Taxonomy" id="1618556"/>
    <lineage>
        <taxon>Bacteria</taxon>
        <taxon>Candidatus Woeseibacteriota</taxon>
    </lineage>
</organism>
<proteinExistence type="predicted"/>
<sequence length="111" mass="12686">MAVEFSKNIIGPKSFSVVVKVDNKTAGEALFYEKVDEPGVFGERVDIKEKFRRQGLATMALQEGDRIVHNEFPNAKRRFLDINKRSYKKYTDGISDEQLIEMGDKGILFKP</sequence>
<evidence type="ECO:0000313" key="3">
    <source>
        <dbReference type="Proteomes" id="UP000033969"/>
    </source>
</evidence>
<gene>
    <name evidence="2" type="ORF">UU74_C0022G0003</name>
</gene>